<proteinExistence type="inferred from homology"/>
<evidence type="ECO:0000256" key="1">
    <source>
        <dbReference type="ARBA" id="ARBA00004477"/>
    </source>
</evidence>
<dbReference type="GO" id="GO:0034389">
    <property type="term" value="P:lipid droplet organization"/>
    <property type="evidence" value="ECO:0007669"/>
    <property type="project" value="InterPro"/>
</dbReference>
<name>A0A0K8S0R5_CROHD</name>
<dbReference type="PANTHER" id="PTHR23129">
    <property type="entry name" value="ACYL-COENZYME A DIPHOSPHATASE FITM2"/>
    <property type="match status" value="1"/>
</dbReference>
<dbReference type="GO" id="GO:0005789">
    <property type="term" value="C:endoplasmic reticulum membrane"/>
    <property type="evidence" value="ECO:0007669"/>
    <property type="project" value="UniProtKB-SubCell"/>
</dbReference>
<evidence type="ECO:0000256" key="3">
    <source>
        <dbReference type="ARBA" id="ARBA00022801"/>
    </source>
</evidence>
<feature type="transmembrane region" description="Helical" evidence="8">
    <location>
        <begin position="23"/>
        <end position="42"/>
    </location>
</feature>
<dbReference type="InterPro" id="IPR046401">
    <property type="entry name" value="FITM1/2"/>
</dbReference>
<protein>
    <submittedName>
        <fullName evidence="9">Fat storage-inducing transmembrane protein 2</fullName>
    </submittedName>
</protein>
<comment type="subcellular location">
    <subcellularLocation>
        <location evidence="1">Endoplasmic reticulum membrane</location>
        <topology evidence="1">Multi-pass membrane protein</topology>
    </subcellularLocation>
</comment>
<reference evidence="9" key="1">
    <citation type="journal article" date="2015" name="Toxicon">
        <title>The transcriptomic and proteomic basis for the evolution of a novel venom phenotype within the Timber Rattlesnake (Crotalus horridus).</title>
        <authorList>
            <person name="Rokyta D.R."/>
            <person name="Wray K.P."/>
            <person name="McGivern J.J."/>
            <person name="Margres M.J."/>
        </authorList>
    </citation>
    <scope>NUCLEOTIDE SEQUENCE</scope>
    <source>
        <strain evidence="9">Type B</strain>
        <tissue evidence="9">Venom gland</tissue>
    </source>
</reference>
<evidence type="ECO:0000313" key="9">
    <source>
        <dbReference type="EMBL" id="JAG46813.1"/>
    </source>
</evidence>
<feature type="transmembrane region" description="Helical" evidence="8">
    <location>
        <begin position="87"/>
        <end position="107"/>
    </location>
</feature>
<dbReference type="GO" id="GO:0008654">
    <property type="term" value="P:phospholipid biosynthetic process"/>
    <property type="evidence" value="ECO:0007669"/>
    <property type="project" value="TreeGrafter"/>
</dbReference>
<dbReference type="Pfam" id="PF10261">
    <property type="entry name" value="FIT"/>
    <property type="match status" value="2"/>
</dbReference>
<dbReference type="GO" id="GO:0010945">
    <property type="term" value="F:coenzyme A diphosphatase activity"/>
    <property type="evidence" value="ECO:0007669"/>
    <property type="project" value="InterPro"/>
</dbReference>
<keyword evidence="2 8" id="KW-0812">Transmembrane</keyword>
<dbReference type="GO" id="GO:0019915">
    <property type="term" value="P:lipid storage"/>
    <property type="evidence" value="ECO:0007669"/>
    <property type="project" value="InterPro"/>
</dbReference>
<evidence type="ECO:0000256" key="7">
    <source>
        <dbReference type="ARBA" id="ARBA00023136"/>
    </source>
</evidence>
<dbReference type="HAMAP" id="MF_03230">
    <property type="entry name" value="FITM2"/>
    <property type="match status" value="1"/>
</dbReference>
<feature type="transmembrane region" description="Helical" evidence="8">
    <location>
        <begin position="158"/>
        <end position="179"/>
    </location>
</feature>
<dbReference type="PANTHER" id="PTHR23129:SF1">
    <property type="entry name" value="ACYL-COENZYME A DIPHOSPHATASE FITM2"/>
    <property type="match status" value="1"/>
</dbReference>
<evidence type="ECO:0000256" key="5">
    <source>
        <dbReference type="ARBA" id="ARBA00022989"/>
    </source>
</evidence>
<dbReference type="AlphaFoldDB" id="A0A0K8S0R5"/>
<keyword evidence="7 8" id="KW-0472">Membrane</keyword>
<dbReference type="EMBL" id="GBKD01000805">
    <property type="protein sequence ID" value="JAG46813.1"/>
    <property type="molecule type" value="Transcribed_RNA"/>
</dbReference>
<organism evidence="9">
    <name type="scientific">Crotalus horridus</name>
    <name type="common">Timber rattlesnake</name>
    <dbReference type="NCBI Taxonomy" id="35024"/>
    <lineage>
        <taxon>Eukaryota</taxon>
        <taxon>Metazoa</taxon>
        <taxon>Chordata</taxon>
        <taxon>Craniata</taxon>
        <taxon>Vertebrata</taxon>
        <taxon>Euteleostomi</taxon>
        <taxon>Lepidosauria</taxon>
        <taxon>Squamata</taxon>
        <taxon>Bifurcata</taxon>
        <taxon>Unidentata</taxon>
        <taxon>Episquamata</taxon>
        <taxon>Toxicofera</taxon>
        <taxon>Serpentes</taxon>
        <taxon>Colubroidea</taxon>
        <taxon>Viperidae</taxon>
        <taxon>Crotalinae</taxon>
        <taxon>Crotalus</taxon>
    </lineage>
</organism>
<evidence type="ECO:0000256" key="6">
    <source>
        <dbReference type="ARBA" id="ARBA00023098"/>
    </source>
</evidence>
<keyword evidence="6" id="KW-0443">Lipid metabolism</keyword>
<keyword evidence="3" id="KW-0378">Hydrolase</keyword>
<keyword evidence="4" id="KW-0256">Endoplasmic reticulum</keyword>
<evidence type="ECO:0000256" key="8">
    <source>
        <dbReference type="SAM" id="Phobius"/>
    </source>
</evidence>
<dbReference type="InterPro" id="IPR019388">
    <property type="entry name" value="FIT"/>
</dbReference>
<accession>A0A0K8S0R5</accession>
<feature type="transmembrane region" description="Helical" evidence="8">
    <location>
        <begin position="191"/>
        <end position="213"/>
    </location>
</feature>
<evidence type="ECO:0000256" key="4">
    <source>
        <dbReference type="ARBA" id="ARBA00022824"/>
    </source>
</evidence>
<feature type="transmembrane region" description="Helical" evidence="8">
    <location>
        <begin position="54"/>
        <end position="75"/>
    </location>
</feature>
<evidence type="ECO:0000256" key="2">
    <source>
        <dbReference type="ARBA" id="ARBA00022692"/>
    </source>
</evidence>
<sequence length="261" mass="30363">METVDKATRFLLPYLTHCSVRRMMPWALMSFMVIGSLIKELMPLTATYLSNKRNVLNVYFVKFAWAWTFSLLLPFVSLTNYNVLQNILPVLVRLFSLLVGTIIWYTCTRTFLFIQDFTGSCYKSSSLAVVTQELSNELQCLQAGGIWQQYDISGHSFLLSYCVLMILEEMAVMPSVKFFRGSRLHTVVNSLFFALACLTFIWLFMLLTTALYFHDFWDKVFGTLVGLSAWYGTYRFWYMSPFSPGLPPQRTLYFPKPNRRL</sequence>
<keyword evidence="5 8" id="KW-1133">Transmembrane helix</keyword>